<gene>
    <name evidence="1" type="ORF">RRF57_003721</name>
</gene>
<dbReference type="Proteomes" id="UP001305414">
    <property type="component" value="Unassembled WGS sequence"/>
</dbReference>
<comment type="caution">
    <text evidence="1">The sequence shown here is derived from an EMBL/GenBank/DDBJ whole genome shotgun (WGS) entry which is preliminary data.</text>
</comment>
<protein>
    <recommendedName>
        <fullName evidence="3">Velvet domain-containing protein</fullName>
    </recommendedName>
</protein>
<accession>A0AAN7UKP5</accession>
<organism evidence="1 2">
    <name type="scientific">Xylaria bambusicola</name>
    <dbReference type="NCBI Taxonomy" id="326684"/>
    <lineage>
        <taxon>Eukaryota</taxon>
        <taxon>Fungi</taxon>
        <taxon>Dikarya</taxon>
        <taxon>Ascomycota</taxon>
        <taxon>Pezizomycotina</taxon>
        <taxon>Sordariomycetes</taxon>
        <taxon>Xylariomycetidae</taxon>
        <taxon>Xylariales</taxon>
        <taxon>Xylariaceae</taxon>
        <taxon>Xylaria</taxon>
    </lineage>
</organism>
<evidence type="ECO:0008006" key="3">
    <source>
        <dbReference type="Google" id="ProtNLM"/>
    </source>
</evidence>
<evidence type="ECO:0000313" key="1">
    <source>
        <dbReference type="EMBL" id="KAK5628006.1"/>
    </source>
</evidence>
<name>A0AAN7UKP5_9PEZI</name>
<dbReference type="AlphaFoldDB" id="A0AAN7UKP5"/>
<keyword evidence="2" id="KW-1185">Reference proteome</keyword>
<dbReference type="Gene3D" id="2.60.40.3960">
    <property type="entry name" value="Velvet domain"/>
    <property type="match status" value="1"/>
</dbReference>
<dbReference type="InterPro" id="IPR038491">
    <property type="entry name" value="Velvet_dom_sf"/>
</dbReference>
<proteinExistence type="predicted"/>
<sequence>MVSVSVEPPSQVQRGMPLYPPLVVSCPNGQYAFFQIVLIDSHGRIADQQYIQGTLSVSPQALESTSHSSRGPKDFAVFPDLMIRRSGTFTIQVNAYQMDYQSMPPSMYHAATAATREIRVRSSAVSEGRPCKSHQQLPRYPYNIFTRLANHGSNLASSEARLLDRLAQAGFAVQ</sequence>
<reference evidence="1 2" key="1">
    <citation type="submission" date="2023-10" db="EMBL/GenBank/DDBJ databases">
        <title>Draft genome sequence of Xylaria bambusicola isolate GMP-LS, the root and basal stem rot pathogen of sugarcane in Indonesia.</title>
        <authorList>
            <person name="Selvaraj P."/>
            <person name="Muralishankar V."/>
            <person name="Muruganantham S."/>
            <person name="Sp S."/>
            <person name="Haryani S."/>
            <person name="Lau K.J.X."/>
            <person name="Naqvi N.I."/>
        </authorList>
    </citation>
    <scope>NUCLEOTIDE SEQUENCE [LARGE SCALE GENOMIC DNA]</scope>
    <source>
        <strain evidence="1">GMP-LS</strain>
    </source>
</reference>
<evidence type="ECO:0000313" key="2">
    <source>
        <dbReference type="Proteomes" id="UP001305414"/>
    </source>
</evidence>
<dbReference type="EMBL" id="JAWHQM010000006">
    <property type="protein sequence ID" value="KAK5628006.1"/>
    <property type="molecule type" value="Genomic_DNA"/>
</dbReference>